<organism evidence="3">
    <name type="scientific">Arion vulgaris</name>
    <dbReference type="NCBI Taxonomy" id="1028688"/>
    <lineage>
        <taxon>Eukaryota</taxon>
        <taxon>Metazoa</taxon>
        <taxon>Spiralia</taxon>
        <taxon>Lophotrochozoa</taxon>
        <taxon>Mollusca</taxon>
        <taxon>Gastropoda</taxon>
        <taxon>Heterobranchia</taxon>
        <taxon>Euthyneura</taxon>
        <taxon>Panpulmonata</taxon>
        <taxon>Eupulmonata</taxon>
        <taxon>Stylommatophora</taxon>
        <taxon>Helicina</taxon>
        <taxon>Arionoidea</taxon>
        <taxon>Arionidae</taxon>
        <taxon>Arion</taxon>
    </lineage>
</organism>
<evidence type="ECO:0000256" key="1">
    <source>
        <dbReference type="SAM" id="MobiDB-lite"/>
    </source>
</evidence>
<dbReference type="EMBL" id="HACG01040744">
    <property type="protein sequence ID" value="CEK87609.1"/>
    <property type="molecule type" value="Transcribed_RNA"/>
</dbReference>
<name>A0A0B7B2N6_9EUPU</name>
<keyword evidence="2" id="KW-0472">Membrane</keyword>
<accession>A0A0B7B2N6</accession>
<keyword evidence="2" id="KW-0812">Transmembrane</keyword>
<gene>
    <name evidence="3" type="primary">ORF160384</name>
</gene>
<dbReference type="AlphaFoldDB" id="A0A0B7B2N6"/>
<evidence type="ECO:0000256" key="2">
    <source>
        <dbReference type="SAM" id="Phobius"/>
    </source>
</evidence>
<reference evidence="3" key="1">
    <citation type="submission" date="2014-12" db="EMBL/GenBank/DDBJ databases">
        <title>Insight into the proteome of Arion vulgaris.</title>
        <authorList>
            <person name="Aradska J."/>
            <person name="Bulat T."/>
            <person name="Smidak R."/>
            <person name="Sarate P."/>
            <person name="Gangsoo J."/>
            <person name="Sialana F."/>
            <person name="Bilban M."/>
            <person name="Lubec G."/>
        </authorList>
    </citation>
    <scope>NUCLEOTIDE SEQUENCE</scope>
    <source>
        <tissue evidence="3">Skin</tissue>
    </source>
</reference>
<sequence length="149" mass="16802">KDASCNSKDTNVAESQTNGTLSTSDKDIAEGDQLYNAINDSSSTMNKSCPLGLIYDETSHECKKEDILPEKCIPPDCQTKVEDSNSIHWAIVPVISVFGIISLMAFVYLIFVLWHIRKYHNMDLSHFIYNTKCITSQEREENIPLKVNV</sequence>
<proteinExistence type="predicted"/>
<feature type="transmembrane region" description="Helical" evidence="2">
    <location>
        <begin position="87"/>
        <end position="114"/>
    </location>
</feature>
<feature type="compositionally biased region" description="Polar residues" evidence="1">
    <location>
        <begin position="1"/>
        <end position="23"/>
    </location>
</feature>
<evidence type="ECO:0000313" key="3">
    <source>
        <dbReference type="EMBL" id="CEK87609.1"/>
    </source>
</evidence>
<feature type="region of interest" description="Disordered" evidence="1">
    <location>
        <begin position="1"/>
        <end position="26"/>
    </location>
</feature>
<feature type="non-terminal residue" evidence="3">
    <location>
        <position position="1"/>
    </location>
</feature>
<keyword evidence="2" id="KW-1133">Transmembrane helix</keyword>
<protein>
    <submittedName>
        <fullName evidence="3">Uncharacterized protein</fullName>
    </submittedName>
</protein>